<dbReference type="PROSITE" id="PS51257">
    <property type="entry name" value="PROKAR_LIPOPROTEIN"/>
    <property type="match status" value="1"/>
</dbReference>
<feature type="signal peptide" evidence="1">
    <location>
        <begin position="1"/>
        <end position="20"/>
    </location>
</feature>
<dbReference type="InterPro" id="IPR050490">
    <property type="entry name" value="Bact_solute-bd_prot1"/>
</dbReference>
<feature type="chain" id="PRO_5042293130" evidence="1">
    <location>
        <begin position="21"/>
        <end position="532"/>
    </location>
</feature>
<dbReference type="Pfam" id="PF01547">
    <property type="entry name" value="SBP_bac_1"/>
    <property type="match status" value="1"/>
</dbReference>
<dbReference type="InterPro" id="IPR022627">
    <property type="entry name" value="DUF3502"/>
</dbReference>
<name>A0AAE3DMS2_9FIRM</name>
<evidence type="ECO:0000259" key="2">
    <source>
        <dbReference type="Pfam" id="PF12010"/>
    </source>
</evidence>
<reference evidence="3 4" key="1">
    <citation type="submission" date="2021-10" db="EMBL/GenBank/DDBJ databases">
        <title>Anaerobic single-cell dispensing facilitates the cultivation of human gut bacteria.</title>
        <authorList>
            <person name="Afrizal A."/>
        </authorList>
    </citation>
    <scope>NUCLEOTIDE SEQUENCE [LARGE SCALE GENOMIC DNA]</scope>
    <source>
        <strain evidence="3 4">CLA-AA-H244</strain>
    </source>
</reference>
<evidence type="ECO:0000313" key="3">
    <source>
        <dbReference type="EMBL" id="MCC2167839.1"/>
    </source>
</evidence>
<sequence length="532" mass="59257">MRKKVVSVLLTAAMTATMLAGCGNKQTADSQLGESYEETMAAVQSEEAATKETETTAQAKELDYSERVDLVFYLLGDAPAGLDRVEDKINEILLEKANATVDFQFSTWTDWGEKYKLQLTTGGVDLIYTASWNNFGQLAQSGAFLPLDDLLDQVSPDYKAQIDPAALEGCRVNGKIMTIPCLWKQYTPAGIEYREDLREKYDLPVPDSIENLEAYLKGIQEKDPSQGLLAQNPQGILAYEDDPVVGIESGYGQRVKMADPTKVEDYWFSDEFVEDMKLLKDWADKGYWSRSILSNTTDAGEQYDNGQCVALVFGMNPNKYATRVETWKADHPDWKTAYFTFGEAAGKVWSTTPTADATAITKDCKNPERAMKVLELLATDKDLNLLTQYGIEGEDYEVTSDGLYQSLNSDFGYEGLNAWSLRNPEYKLPNGEGGKLLQEMFDNYGKICEEKGMPSVDPYSGFSEDYSAYSAEKAAIDDVVSEYLRPLQNGLVDDVDAAVETFREKVKAAGLDSAREGWAAQWQTYCEETGLK</sequence>
<dbReference type="Proteomes" id="UP001199355">
    <property type="component" value="Unassembled WGS sequence"/>
</dbReference>
<proteinExistence type="predicted"/>
<gene>
    <name evidence="3" type="ORF">LKD45_09070</name>
</gene>
<dbReference type="Gene3D" id="3.40.190.10">
    <property type="entry name" value="Periplasmic binding protein-like II"/>
    <property type="match status" value="2"/>
</dbReference>
<evidence type="ECO:0000256" key="1">
    <source>
        <dbReference type="SAM" id="SignalP"/>
    </source>
</evidence>
<evidence type="ECO:0000313" key="4">
    <source>
        <dbReference type="Proteomes" id="UP001199355"/>
    </source>
</evidence>
<comment type="caution">
    <text evidence="3">The sequence shown here is derived from an EMBL/GenBank/DDBJ whole genome shotgun (WGS) entry which is preliminary data.</text>
</comment>
<keyword evidence="4" id="KW-1185">Reference proteome</keyword>
<dbReference type="InterPro" id="IPR006059">
    <property type="entry name" value="SBP"/>
</dbReference>
<dbReference type="Pfam" id="PF12010">
    <property type="entry name" value="DUF3502"/>
    <property type="match status" value="1"/>
</dbReference>
<keyword evidence="1" id="KW-0732">Signal</keyword>
<feature type="domain" description="DUF3502" evidence="2">
    <location>
        <begin position="458"/>
        <end position="525"/>
    </location>
</feature>
<accession>A0AAE3DMS2</accession>
<dbReference type="PANTHER" id="PTHR43649:SF17">
    <property type="entry name" value="ABC TRANSPORTER SOLUTE BINDING PROTEIN-SUGAR TRANSPORT"/>
    <property type="match status" value="1"/>
</dbReference>
<dbReference type="SUPFAM" id="SSF53850">
    <property type="entry name" value="Periplasmic binding protein-like II"/>
    <property type="match status" value="1"/>
</dbReference>
<organism evidence="3 4">
    <name type="scientific">Gallintestinimicrobium propionicum</name>
    <dbReference type="NCBI Taxonomy" id="2981770"/>
    <lineage>
        <taxon>Bacteria</taxon>
        <taxon>Bacillati</taxon>
        <taxon>Bacillota</taxon>
        <taxon>Clostridia</taxon>
        <taxon>Lachnospirales</taxon>
        <taxon>Lachnospiraceae</taxon>
        <taxon>Gallintestinimicrobium</taxon>
    </lineage>
</organism>
<dbReference type="EMBL" id="JAJEQF010000021">
    <property type="protein sequence ID" value="MCC2167839.1"/>
    <property type="molecule type" value="Genomic_DNA"/>
</dbReference>
<protein>
    <submittedName>
        <fullName evidence="3">Extracellular solute-binding protein</fullName>
    </submittedName>
</protein>
<dbReference type="AlphaFoldDB" id="A0AAE3DMS2"/>
<dbReference type="PANTHER" id="PTHR43649">
    <property type="entry name" value="ARABINOSE-BINDING PROTEIN-RELATED"/>
    <property type="match status" value="1"/>
</dbReference>
<dbReference type="RefSeq" id="WP_117960037.1">
    <property type="nucleotide sequence ID" value="NZ_JAJEQF010000021.1"/>
</dbReference>